<reference evidence="2" key="1">
    <citation type="submission" date="2011-08" db="EMBL/GenBank/DDBJ databases">
        <authorList>
            <person name="Rombauts S."/>
        </authorList>
    </citation>
    <scope>NUCLEOTIDE SEQUENCE</scope>
    <source>
        <strain evidence="2">London</strain>
    </source>
</reference>
<proteinExistence type="predicted"/>
<organism evidence="1 2">
    <name type="scientific">Tetranychus urticae</name>
    <name type="common">Two-spotted spider mite</name>
    <dbReference type="NCBI Taxonomy" id="32264"/>
    <lineage>
        <taxon>Eukaryota</taxon>
        <taxon>Metazoa</taxon>
        <taxon>Ecdysozoa</taxon>
        <taxon>Arthropoda</taxon>
        <taxon>Chelicerata</taxon>
        <taxon>Arachnida</taxon>
        <taxon>Acari</taxon>
        <taxon>Acariformes</taxon>
        <taxon>Trombidiformes</taxon>
        <taxon>Prostigmata</taxon>
        <taxon>Eleutherengona</taxon>
        <taxon>Raphignathae</taxon>
        <taxon>Tetranychoidea</taxon>
        <taxon>Tetranychidae</taxon>
        <taxon>Tetranychus</taxon>
    </lineage>
</organism>
<dbReference type="EnsemblMetazoa" id="tetur02g09020.1">
    <property type="protein sequence ID" value="tetur02g09020.1"/>
    <property type="gene ID" value="tetur02g09020"/>
</dbReference>
<dbReference type="EMBL" id="CAEY01000813">
    <property type="status" value="NOT_ANNOTATED_CDS"/>
    <property type="molecule type" value="Genomic_DNA"/>
</dbReference>
<sequence length="33" mass="3879">MVKYKCMDRVILTVSMSKGWARSFNAISILSRW</sequence>
<dbReference type="HOGENOM" id="CLU_3385331_0_0_1"/>
<reference evidence="1" key="2">
    <citation type="submission" date="2015-06" db="UniProtKB">
        <authorList>
            <consortium name="EnsemblMetazoa"/>
        </authorList>
    </citation>
    <scope>IDENTIFICATION</scope>
</reference>
<name>T1JWP7_TETUR</name>
<evidence type="ECO:0000313" key="2">
    <source>
        <dbReference type="Proteomes" id="UP000015104"/>
    </source>
</evidence>
<accession>T1JWP7</accession>
<dbReference type="AlphaFoldDB" id="T1JWP7"/>
<keyword evidence="2" id="KW-1185">Reference proteome</keyword>
<protein>
    <submittedName>
        <fullName evidence="1">Uncharacterized protein</fullName>
    </submittedName>
</protein>
<dbReference type="Proteomes" id="UP000015104">
    <property type="component" value="Unassembled WGS sequence"/>
</dbReference>
<evidence type="ECO:0000313" key="1">
    <source>
        <dbReference type="EnsemblMetazoa" id="tetur02g09020.1"/>
    </source>
</evidence>